<dbReference type="STRING" id="1391654.AKJ09_10257"/>
<name>A0A0K1QCW6_9BACT</name>
<reference evidence="3 4" key="1">
    <citation type="submission" date="2015-08" db="EMBL/GenBank/DDBJ databases">
        <authorList>
            <person name="Babu N.S."/>
            <person name="Beckwith C.J."/>
            <person name="Beseler K.G."/>
            <person name="Brison A."/>
            <person name="Carone J.V."/>
            <person name="Caskin T.P."/>
            <person name="Diamond M."/>
            <person name="Durham M.E."/>
            <person name="Foxe J.M."/>
            <person name="Go M."/>
            <person name="Henderson B.A."/>
            <person name="Jones I.B."/>
            <person name="McGettigan J.A."/>
            <person name="Micheletti S.J."/>
            <person name="Nasrallah M.E."/>
            <person name="Ortiz D."/>
            <person name="Piller C.R."/>
            <person name="Privatt S.R."/>
            <person name="Schneider S.L."/>
            <person name="Sharp S."/>
            <person name="Smith T.C."/>
            <person name="Stanton J.D."/>
            <person name="Ullery H.E."/>
            <person name="Wilson R.J."/>
            <person name="Serrano M.G."/>
            <person name="Buck G."/>
            <person name="Lee V."/>
            <person name="Wang Y."/>
            <person name="Carvalho R."/>
            <person name="Voegtly L."/>
            <person name="Shi R."/>
            <person name="Duckworth R."/>
            <person name="Johnson A."/>
            <person name="Loviza R."/>
            <person name="Walstead R."/>
            <person name="Shah Z."/>
            <person name="Kiflezghi M."/>
            <person name="Wade K."/>
            <person name="Ball S.L."/>
            <person name="Bradley K.W."/>
            <person name="Asai D.J."/>
            <person name="Bowman C.A."/>
            <person name="Russell D.A."/>
            <person name="Pope W.H."/>
            <person name="Jacobs-Sera D."/>
            <person name="Hendrix R.W."/>
            <person name="Hatfull G.F."/>
        </authorList>
    </citation>
    <scope>NUCLEOTIDE SEQUENCE [LARGE SCALE GENOMIC DNA]</scope>
    <source>
        <strain evidence="3 4">DSM 27648</strain>
    </source>
</reference>
<feature type="transmembrane region" description="Helical" evidence="1">
    <location>
        <begin position="112"/>
        <end position="131"/>
    </location>
</feature>
<dbReference type="GO" id="GO:0080120">
    <property type="term" value="P:CAAX-box protein maturation"/>
    <property type="evidence" value="ECO:0007669"/>
    <property type="project" value="UniProtKB-ARBA"/>
</dbReference>
<evidence type="ECO:0000256" key="1">
    <source>
        <dbReference type="SAM" id="Phobius"/>
    </source>
</evidence>
<dbReference type="OrthoDB" id="5521591at2"/>
<keyword evidence="4" id="KW-1185">Reference proteome</keyword>
<dbReference type="Proteomes" id="UP000064967">
    <property type="component" value="Chromosome"/>
</dbReference>
<feature type="transmembrane region" description="Helical" evidence="1">
    <location>
        <begin position="6"/>
        <end position="24"/>
    </location>
</feature>
<evidence type="ECO:0000313" key="4">
    <source>
        <dbReference type="Proteomes" id="UP000064967"/>
    </source>
</evidence>
<feature type="domain" description="CAAX prenyl protease 2/Lysostaphin resistance protein A-like" evidence="2">
    <location>
        <begin position="119"/>
        <end position="216"/>
    </location>
</feature>
<feature type="transmembrane region" description="Helical" evidence="1">
    <location>
        <begin position="204"/>
        <end position="225"/>
    </location>
</feature>
<keyword evidence="1" id="KW-1133">Transmembrane helix</keyword>
<organism evidence="3 4">
    <name type="scientific">Labilithrix luteola</name>
    <dbReference type="NCBI Taxonomy" id="1391654"/>
    <lineage>
        <taxon>Bacteria</taxon>
        <taxon>Pseudomonadati</taxon>
        <taxon>Myxococcota</taxon>
        <taxon>Polyangia</taxon>
        <taxon>Polyangiales</taxon>
        <taxon>Labilitrichaceae</taxon>
        <taxon>Labilithrix</taxon>
    </lineage>
</organism>
<sequence length="229" mass="24948">MIRNVGYLVGIVLAVGVASFFAFQESRAGELSFVLIMAVPTVLLALAGLARAKYDGVLGEWLSVRAGDFSRGFAATAILFGAAWGFTKTVATVGSVRERWLVNLYLQFGDPAVLRAHVGIVVGLIILMAVAEELLWRGLVTSLLSEIVGSHRAWVWSAVLYALAHLPTAYVLRSPESGWNPVIVLGALAGGLVWGYMARRFNRLLPGIFSHVLFDWTVIMMFRLWGPSI</sequence>
<dbReference type="KEGG" id="llu:AKJ09_10257"/>
<feature type="transmembrane region" description="Helical" evidence="1">
    <location>
        <begin position="179"/>
        <end position="198"/>
    </location>
</feature>
<evidence type="ECO:0000313" key="3">
    <source>
        <dbReference type="EMBL" id="AKV03594.1"/>
    </source>
</evidence>
<feature type="transmembrane region" description="Helical" evidence="1">
    <location>
        <begin position="151"/>
        <end position="172"/>
    </location>
</feature>
<dbReference type="AlphaFoldDB" id="A0A0K1QCW6"/>
<keyword evidence="1" id="KW-0812">Transmembrane</keyword>
<feature type="transmembrane region" description="Helical" evidence="1">
    <location>
        <begin position="31"/>
        <end position="52"/>
    </location>
</feature>
<dbReference type="EMBL" id="CP012333">
    <property type="protein sequence ID" value="AKV03594.1"/>
    <property type="molecule type" value="Genomic_DNA"/>
</dbReference>
<evidence type="ECO:0000259" key="2">
    <source>
        <dbReference type="Pfam" id="PF02517"/>
    </source>
</evidence>
<dbReference type="InterPro" id="IPR003675">
    <property type="entry name" value="Rce1/LyrA-like_dom"/>
</dbReference>
<keyword evidence="1" id="KW-0472">Membrane</keyword>
<protein>
    <recommendedName>
        <fullName evidence="2">CAAX prenyl protease 2/Lysostaphin resistance protein A-like domain-containing protein</fullName>
    </recommendedName>
</protein>
<dbReference type="RefSeq" id="WP_146654338.1">
    <property type="nucleotide sequence ID" value="NZ_CP012333.1"/>
</dbReference>
<dbReference type="Pfam" id="PF02517">
    <property type="entry name" value="Rce1-like"/>
    <property type="match status" value="1"/>
</dbReference>
<gene>
    <name evidence="3" type="ORF">AKJ09_10257</name>
</gene>
<dbReference type="GO" id="GO:0004175">
    <property type="term" value="F:endopeptidase activity"/>
    <property type="evidence" value="ECO:0007669"/>
    <property type="project" value="UniProtKB-ARBA"/>
</dbReference>
<feature type="transmembrane region" description="Helical" evidence="1">
    <location>
        <begin position="72"/>
        <end position="91"/>
    </location>
</feature>
<accession>A0A0K1QCW6</accession>
<proteinExistence type="predicted"/>